<gene>
    <name evidence="2" type="ORF">GCM10009863_21860</name>
</gene>
<name>A0ABN3PY98_9ACTN</name>
<dbReference type="Proteomes" id="UP001501447">
    <property type="component" value="Unassembled WGS sequence"/>
</dbReference>
<evidence type="ECO:0000313" key="2">
    <source>
        <dbReference type="EMBL" id="GAA2608070.1"/>
    </source>
</evidence>
<feature type="compositionally biased region" description="Basic residues" evidence="1">
    <location>
        <begin position="253"/>
        <end position="264"/>
    </location>
</feature>
<organism evidence="2 3">
    <name type="scientific">Streptomyces axinellae</name>
    <dbReference type="NCBI Taxonomy" id="552788"/>
    <lineage>
        <taxon>Bacteria</taxon>
        <taxon>Bacillati</taxon>
        <taxon>Actinomycetota</taxon>
        <taxon>Actinomycetes</taxon>
        <taxon>Kitasatosporales</taxon>
        <taxon>Streptomycetaceae</taxon>
        <taxon>Streptomyces</taxon>
    </lineage>
</organism>
<dbReference type="Pfam" id="PF05621">
    <property type="entry name" value="TniB"/>
    <property type="match status" value="1"/>
</dbReference>
<evidence type="ECO:0000256" key="1">
    <source>
        <dbReference type="SAM" id="MobiDB-lite"/>
    </source>
</evidence>
<protein>
    <submittedName>
        <fullName evidence="2">Uncharacterized protein</fullName>
    </submittedName>
</protein>
<keyword evidence="3" id="KW-1185">Reference proteome</keyword>
<feature type="region of interest" description="Disordered" evidence="1">
    <location>
        <begin position="193"/>
        <end position="272"/>
    </location>
</feature>
<sequence length="314" mass="35047">MSGGSHATGTTDRIPVVYVTVPPAATARMIATEFARFLGLPVRARSNMADIIEAVVGVCTDTRTAPVLVDELHNISLTSRHGAEVADTLKYFSERLPATFVYAGIDIDESGLLSGTRGAQIAGRFTLIPSRPFPCNSEWKGLVATMEDTLRLHEHRCGTLTDLDRFLHNHTGGMIGSLSHAIRGAALDAFLTGTRRSPRRASRSFHSTTPPTPRRRWPRRPQRPDERRAAAPATRPKLSNGLADANSLDGMNRSRRRLPRKNPFTRRQDLAHRITQEARSGTHIRMLAKRYNLRNWDVRLALETPRLTPQRQDR</sequence>
<dbReference type="InterPro" id="IPR008868">
    <property type="entry name" value="TniB"/>
</dbReference>
<reference evidence="2 3" key="1">
    <citation type="journal article" date="2019" name="Int. J. Syst. Evol. Microbiol.">
        <title>The Global Catalogue of Microorganisms (GCM) 10K type strain sequencing project: providing services to taxonomists for standard genome sequencing and annotation.</title>
        <authorList>
            <consortium name="The Broad Institute Genomics Platform"/>
            <consortium name="The Broad Institute Genome Sequencing Center for Infectious Disease"/>
            <person name="Wu L."/>
            <person name="Ma J."/>
        </authorList>
    </citation>
    <scope>NUCLEOTIDE SEQUENCE [LARGE SCALE GENOMIC DNA]</scope>
    <source>
        <strain evidence="2 3">JCM 16373</strain>
    </source>
</reference>
<proteinExistence type="predicted"/>
<evidence type="ECO:0000313" key="3">
    <source>
        <dbReference type="Proteomes" id="UP001501447"/>
    </source>
</evidence>
<comment type="caution">
    <text evidence="2">The sequence shown here is derived from an EMBL/GenBank/DDBJ whole genome shotgun (WGS) entry which is preliminary data.</text>
</comment>
<dbReference type="EMBL" id="BAAARJ010000006">
    <property type="protein sequence ID" value="GAA2608070.1"/>
    <property type="molecule type" value="Genomic_DNA"/>
</dbReference>
<accession>A0ABN3PY98</accession>